<feature type="compositionally biased region" description="Basic and acidic residues" evidence="5">
    <location>
        <begin position="72"/>
        <end position="99"/>
    </location>
</feature>
<dbReference type="AlphaFoldDB" id="A0A8B9HXX2"/>
<reference evidence="8 11" key="1">
    <citation type="submission" date="2021-07" db="EMBL/GenBank/DDBJ databases">
        <authorList>
            <person name="Imarazene B."/>
            <person name="Zahm M."/>
            <person name="Klopp C."/>
            <person name="Cabau C."/>
            <person name="Beille S."/>
            <person name="Jouanno E."/>
            <person name="Castinel A."/>
            <person name="Lluch J."/>
            <person name="Gil L."/>
            <person name="Kuchtly C."/>
            <person name="Lopez Roques C."/>
            <person name="Donnadieu C."/>
            <person name="Parrinello H."/>
            <person name="Journot L."/>
            <person name="Du K."/>
            <person name="Schartl M."/>
            <person name="Retaux S."/>
            <person name="Guiguen Y."/>
        </authorList>
    </citation>
    <scope>NUCLEOTIDE SEQUENCE [LARGE SCALE GENOMIC DNA]</scope>
    <source>
        <strain evidence="8">Pach_M1</strain>
        <tissue evidence="8">Testis</tissue>
    </source>
</reference>
<evidence type="ECO:0000256" key="6">
    <source>
        <dbReference type="SAM" id="Phobius"/>
    </source>
</evidence>
<organism evidence="9 10">
    <name type="scientific">Astyanax mexicanus</name>
    <name type="common">Blind cave fish</name>
    <name type="synonym">Astyanax fasciatus mexicanus</name>
    <dbReference type="NCBI Taxonomy" id="7994"/>
    <lineage>
        <taxon>Eukaryota</taxon>
        <taxon>Metazoa</taxon>
        <taxon>Chordata</taxon>
        <taxon>Craniata</taxon>
        <taxon>Vertebrata</taxon>
        <taxon>Euteleostomi</taxon>
        <taxon>Actinopterygii</taxon>
        <taxon>Neopterygii</taxon>
        <taxon>Teleostei</taxon>
        <taxon>Ostariophysi</taxon>
        <taxon>Characiformes</taxon>
        <taxon>Characoidei</taxon>
        <taxon>Acestrorhamphidae</taxon>
        <taxon>Acestrorhamphinae</taxon>
        <taxon>Astyanax</taxon>
    </lineage>
</organism>
<dbReference type="GO" id="GO:0005125">
    <property type="term" value="F:cytokine activity"/>
    <property type="evidence" value="ECO:0007669"/>
    <property type="project" value="UniProtKB-KW"/>
</dbReference>
<dbReference type="OrthoDB" id="8783336at2759"/>
<keyword evidence="4 6" id="KW-0472">Membrane</keyword>
<dbReference type="InterPro" id="IPR008983">
    <property type="entry name" value="Tumour_necrosis_fac-like_dom"/>
</dbReference>
<sequence>MAANDYRGYLRNHTAMENGEARLHTAHGTHRPLLFGTLAVMGLLQVASSVTVLLHLTGYLHEVNLSSAEPVQETHSEHMMADALRDEKKRDRRKKDQLPKAHLPIKAPIDFSSTDPNSITTVYWDETRGTHTKVQYHDGRLLVEEKGWYYVYAKTCFRYAPDHATRKQDVSNVQLLQYIYHEIHTQPSKSRPALLSKSGGTLQWGNQNYNLYCVQQGRSAFLNKHDGIYVSVSNSWMLDPEPEGTYFGVFKMSK</sequence>
<gene>
    <name evidence="8" type="primary">TNFSF10</name>
    <name evidence="8" type="ORF">AMEX_G14325</name>
</gene>
<dbReference type="Proteomes" id="UP000752171">
    <property type="component" value="Unassembled WGS sequence"/>
</dbReference>
<reference evidence="9" key="2">
    <citation type="submission" date="2025-05" db="UniProtKB">
        <authorList>
            <consortium name="Ensembl"/>
        </authorList>
    </citation>
    <scope>IDENTIFICATION</scope>
</reference>
<accession>A0A8B9HXX2</accession>
<evidence type="ECO:0000256" key="2">
    <source>
        <dbReference type="ARBA" id="ARBA00008670"/>
    </source>
</evidence>
<feature type="transmembrane region" description="Helical" evidence="6">
    <location>
        <begin position="33"/>
        <end position="56"/>
    </location>
</feature>
<dbReference type="InterPro" id="IPR006052">
    <property type="entry name" value="TNF_dom"/>
</dbReference>
<evidence type="ECO:0000256" key="4">
    <source>
        <dbReference type="ARBA" id="ARBA00023136"/>
    </source>
</evidence>
<comment type="subcellular location">
    <subcellularLocation>
        <location evidence="1">Membrane</location>
    </subcellularLocation>
</comment>
<feature type="domain" description="THD" evidence="7">
    <location>
        <begin position="99"/>
        <end position="252"/>
    </location>
</feature>
<dbReference type="PROSITE" id="PS50049">
    <property type="entry name" value="THD_2"/>
    <property type="match status" value="1"/>
</dbReference>
<evidence type="ECO:0000256" key="3">
    <source>
        <dbReference type="ARBA" id="ARBA00022514"/>
    </source>
</evidence>
<dbReference type="Gene3D" id="2.60.120.40">
    <property type="match status" value="1"/>
</dbReference>
<dbReference type="GO" id="GO:0005615">
    <property type="term" value="C:extracellular space"/>
    <property type="evidence" value="ECO:0007669"/>
    <property type="project" value="UniProtKB-KW"/>
</dbReference>
<keyword evidence="6" id="KW-0812">Transmembrane</keyword>
<dbReference type="GO" id="GO:0016020">
    <property type="term" value="C:membrane"/>
    <property type="evidence" value="ECO:0007669"/>
    <property type="project" value="UniProtKB-SubCell"/>
</dbReference>
<dbReference type="Ensembl" id="ENSAMXT00005021670.1">
    <property type="protein sequence ID" value="ENSAMXP00005019602.1"/>
    <property type="gene ID" value="ENSAMXG00005010168.1"/>
</dbReference>
<name>A0A8B9HXX2_ASTMX</name>
<proteinExistence type="inferred from homology"/>
<comment type="similarity">
    <text evidence="2">Belongs to the tumor necrosis factor family.</text>
</comment>
<evidence type="ECO:0000256" key="1">
    <source>
        <dbReference type="ARBA" id="ARBA00004370"/>
    </source>
</evidence>
<dbReference type="EMBL" id="JAICCE010000011">
    <property type="protein sequence ID" value="KAG9271403.1"/>
    <property type="molecule type" value="Genomic_DNA"/>
</dbReference>
<evidence type="ECO:0000313" key="10">
    <source>
        <dbReference type="Proteomes" id="UP000694621"/>
    </source>
</evidence>
<dbReference type="KEGG" id="amex:103028661"/>
<keyword evidence="6" id="KW-1133">Transmembrane helix</keyword>
<dbReference type="GO" id="GO:0006955">
    <property type="term" value="P:immune response"/>
    <property type="evidence" value="ECO:0007669"/>
    <property type="project" value="InterPro"/>
</dbReference>
<feature type="region of interest" description="Disordered" evidence="5">
    <location>
        <begin position="70"/>
        <end position="99"/>
    </location>
</feature>
<evidence type="ECO:0000313" key="9">
    <source>
        <dbReference type="Ensembl" id="ENSAMXP00005019602.1"/>
    </source>
</evidence>
<evidence type="ECO:0000313" key="11">
    <source>
        <dbReference type="Proteomes" id="UP000752171"/>
    </source>
</evidence>
<evidence type="ECO:0000256" key="5">
    <source>
        <dbReference type="SAM" id="MobiDB-lite"/>
    </source>
</evidence>
<protein>
    <submittedName>
        <fullName evidence="9">TNF superfamily member 10</fullName>
    </submittedName>
    <submittedName>
        <fullName evidence="8">Tumor necrosis factor ligand superfamily member 11</fullName>
    </submittedName>
</protein>
<dbReference type="Pfam" id="PF00229">
    <property type="entry name" value="TNF"/>
    <property type="match status" value="1"/>
</dbReference>
<dbReference type="SUPFAM" id="SSF49842">
    <property type="entry name" value="TNF-like"/>
    <property type="match status" value="1"/>
</dbReference>
<evidence type="ECO:0000313" key="8">
    <source>
        <dbReference type="EMBL" id="KAG9271403.1"/>
    </source>
</evidence>
<keyword evidence="3" id="KW-0202">Cytokine</keyword>
<dbReference type="Proteomes" id="UP000694621">
    <property type="component" value="Unplaced"/>
</dbReference>
<evidence type="ECO:0000259" key="7">
    <source>
        <dbReference type="PROSITE" id="PS50049"/>
    </source>
</evidence>
<dbReference type="GO" id="GO:0005164">
    <property type="term" value="F:tumor necrosis factor receptor binding"/>
    <property type="evidence" value="ECO:0007669"/>
    <property type="project" value="InterPro"/>
</dbReference>
<dbReference type="SMART" id="SM00207">
    <property type="entry name" value="TNF"/>
    <property type="match status" value="1"/>
</dbReference>
<dbReference type="PANTHER" id="PTHR11471:SF54">
    <property type="entry name" value="TNF SUPERFAMILY MEMBER 11"/>
    <property type="match status" value="1"/>
</dbReference>
<dbReference type="PANTHER" id="PTHR11471">
    <property type="entry name" value="TUMOR NECROSIS FACTOR FAMILY MEMBER"/>
    <property type="match status" value="1"/>
</dbReference>